<evidence type="ECO:0000256" key="1">
    <source>
        <dbReference type="SAM" id="MobiDB-lite"/>
    </source>
</evidence>
<keyword evidence="3" id="KW-1185">Reference proteome</keyword>
<dbReference type="RefSeq" id="WP_344572975.1">
    <property type="nucleotide sequence ID" value="NZ_BAAARK010000001.1"/>
</dbReference>
<comment type="caution">
    <text evidence="2">The sequence shown here is derived from an EMBL/GenBank/DDBJ whole genome shotgun (WGS) entry which is preliminary data.</text>
</comment>
<sequence>MVDIRREPDWDQGADRHTELVDPVLTVRQLSRFDHRRGYSRIDNALLFTTDKGEFEVFLPPHRPARALFATKRYTAVYEIDMGVHNCTVLLLLPSDNDAFDFTAEVELTWQVFRPQKFVASGERNVPALLRRRLEQLMYPVTRGFAIDRSADAEHAVCQVLASVGELGDEAGLRTSCAVRLRLDDAAIAHRRELRRIRYADEQLSRSHDMAMREDRLMAERNVERARHDHELVMLQGRQDEEARRLEAEKIRYYEYHLQHGGVTMWALHLAEHPEDSRLVMENLQRDQLSLIRSQSEVALQVLKEGNPEDYQRAGLNKQAVEILEGLLAHNLPGIAAAPPTPNFLPWTGPTGTPVHFQKQQDGASDISAEEER</sequence>
<organism evidence="2 3">
    <name type="scientific">Streptomyces lunalinharesii</name>
    <dbReference type="NCBI Taxonomy" id="333384"/>
    <lineage>
        <taxon>Bacteria</taxon>
        <taxon>Bacillati</taxon>
        <taxon>Actinomycetota</taxon>
        <taxon>Actinomycetes</taxon>
        <taxon>Kitasatosporales</taxon>
        <taxon>Streptomycetaceae</taxon>
        <taxon>Streptomyces</taxon>
    </lineage>
</organism>
<reference evidence="2 3" key="1">
    <citation type="journal article" date="2019" name="Int. J. Syst. Evol. Microbiol.">
        <title>The Global Catalogue of Microorganisms (GCM) 10K type strain sequencing project: providing services to taxonomists for standard genome sequencing and annotation.</title>
        <authorList>
            <consortium name="The Broad Institute Genomics Platform"/>
            <consortium name="The Broad Institute Genome Sequencing Center for Infectious Disease"/>
            <person name="Wu L."/>
            <person name="Ma J."/>
        </authorList>
    </citation>
    <scope>NUCLEOTIDE SEQUENCE [LARGE SCALE GENOMIC DNA]</scope>
    <source>
        <strain evidence="2 3">JCM 16374</strain>
    </source>
</reference>
<evidence type="ECO:0000313" key="2">
    <source>
        <dbReference type="EMBL" id="GAA2644511.1"/>
    </source>
</evidence>
<evidence type="ECO:0000313" key="3">
    <source>
        <dbReference type="Proteomes" id="UP001500994"/>
    </source>
</evidence>
<dbReference type="Proteomes" id="UP001500994">
    <property type="component" value="Unassembled WGS sequence"/>
</dbReference>
<feature type="region of interest" description="Disordered" evidence="1">
    <location>
        <begin position="353"/>
        <end position="373"/>
    </location>
</feature>
<name>A0ABN3R5V0_9ACTN</name>
<proteinExistence type="predicted"/>
<dbReference type="EMBL" id="BAAARK010000001">
    <property type="protein sequence ID" value="GAA2644511.1"/>
    <property type="molecule type" value="Genomic_DNA"/>
</dbReference>
<evidence type="ECO:0008006" key="4">
    <source>
        <dbReference type="Google" id="ProtNLM"/>
    </source>
</evidence>
<protein>
    <recommendedName>
        <fullName evidence="4">PE-PGRS family protein</fullName>
    </recommendedName>
</protein>
<accession>A0ABN3R5V0</accession>
<gene>
    <name evidence="2" type="ORF">GCM10009864_02880</name>
</gene>